<proteinExistence type="predicted"/>
<protein>
    <submittedName>
        <fullName evidence="1">1710_t:CDS:1</fullName>
    </submittedName>
</protein>
<dbReference type="AlphaFoldDB" id="A0A9W4T4D5"/>
<sequence>MKSKKVFKRARKLGIIEEAQTERIIGQIIELIIFGNSESYTLEGDIYFEEKRVGDSNRSHRNLQSLSK</sequence>
<organism evidence="1 2">
    <name type="scientific">Funneliformis geosporum</name>
    <dbReference type="NCBI Taxonomy" id="1117311"/>
    <lineage>
        <taxon>Eukaryota</taxon>
        <taxon>Fungi</taxon>
        <taxon>Fungi incertae sedis</taxon>
        <taxon>Mucoromycota</taxon>
        <taxon>Glomeromycotina</taxon>
        <taxon>Glomeromycetes</taxon>
        <taxon>Glomerales</taxon>
        <taxon>Glomeraceae</taxon>
        <taxon>Funneliformis</taxon>
    </lineage>
</organism>
<comment type="caution">
    <text evidence="1">The sequence shown here is derived from an EMBL/GenBank/DDBJ whole genome shotgun (WGS) entry which is preliminary data.</text>
</comment>
<gene>
    <name evidence="1" type="ORF">FWILDA_LOCUS15504</name>
</gene>
<name>A0A9W4T4D5_9GLOM</name>
<evidence type="ECO:0000313" key="2">
    <source>
        <dbReference type="Proteomes" id="UP001153678"/>
    </source>
</evidence>
<keyword evidence="2" id="KW-1185">Reference proteome</keyword>
<accession>A0A9W4T4D5</accession>
<dbReference type="Proteomes" id="UP001153678">
    <property type="component" value="Unassembled WGS sequence"/>
</dbReference>
<evidence type="ECO:0000313" key="1">
    <source>
        <dbReference type="EMBL" id="CAI2192291.1"/>
    </source>
</evidence>
<reference evidence="1" key="1">
    <citation type="submission" date="2022-08" db="EMBL/GenBank/DDBJ databases">
        <authorList>
            <person name="Kallberg Y."/>
            <person name="Tangrot J."/>
            <person name="Rosling A."/>
        </authorList>
    </citation>
    <scope>NUCLEOTIDE SEQUENCE</scope>
    <source>
        <strain evidence="1">Wild A</strain>
    </source>
</reference>
<dbReference type="EMBL" id="CAMKVN010008201">
    <property type="protein sequence ID" value="CAI2192291.1"/>
    <property type="molecule type" value="Genomic_DNA"/>
</dbReference>